<dbReference type="CDD" id="cd09252">
    <property type="entry name" value="AP-3_Mu3_Cterm"/>
    <property type="match status" value="1"/>
</dbReference>
<name>R7QE13_CHOCR</name>
<keyword evidence="4" id="KW-0472">Membrane</keyword>
<dbReference type="SUPFAM" id="SSF49447">
    <property type="entry name" value="Second domain of Mu2 adaptin subunit (ap50) of ap2 adaptor"/>
    <property type="match status" value="1"/>
</dbReference>
<keyword evidence="2 5" id="KW-0813">Transport</keyword>
<dbReference type="OrthoDB" id="870at2759"/>
<gene>
    <name evidence="7" type="ORF">CHC_T00009476001</name>
</gene>
<dbReference type="PIRSF" id="PIRSF005992">
    <property type="entry name" value="Clathrin_mu"/>
    <property type="match status" value="1"/>
</dbReference>
<dbReference type="Gramene" id="CDF35696">
    <property type="protein sequence ID" value="CDF35696"/>
    <property type="gene ID" value="CHC_T00009476001"/>
</dbReference>
<dbReference type="OMA" id="INVHFTI"/>
<dbReference type="InterPro" id="IPR050431">
    <property type="entry name" value="Adaptor_comp_med_subunit"/>
</dbReference>
<reference evidence="8" key="1">
    <citation type="journal article" date="2013" name="Proc. Natl. Acad. Sci. U.S.A.">
        <title>Genome structure and metabolic features in the red seaweed Chondrus crispus shed light on evolution of the Archaeplastida.</title>
        <authorList>
            <person name="Collen J."/>
            <person name="Porcel B."/>
            <person name="Carre W."/>
            <person name="Ball S.G."/>
            <person name="Chaparro C."/>
            <person name="Tonon T."/>
            <person name="Barbeyron T."/>
            <person name="Michel G."/>
            <person name="Noel B."/>
            <person name="Valentin K."/>
            <person name="Elias M."/>
            <person name="Artiguenave F."/>
            <person name="Arun A."/>
            <person name="Aury J.M."/>
            <person name="Barbosa-Neto J.F."/>
            <person name="Bothwell J.H."/>
            <person name="Bouget F.Y."/>
            <person name="Brillet L."/>
            <person name="Cabello-Hurtado F."/>
            <person name="Capella-Gutierrez S."/>
            <person name="Charrier B."/>
            <person name="Cladiere L."/>
            <person name="Cock J.M."/>
            <person name="Coelho S.M."/>
            <person name="Colleoni C."/>
            <person name="Czjzek M."/>
            <person name="Da Silva C."/>
            <person name="Delage L."/>
            <person name="Denoeud F."/>
            <person name="Deschamps P."/>
            <person name="Dittami S.M."/>
            <person name="Gabaldon T."/>
            <person name="Gachon C.M."/>
            <person name="Groisillier A."/>
            <person name="Herve C."/>
            <person name="Jabbari K."/>
            <person name="Katinka M."/>
            <person name="Kloareg B."/>
            <person name="Kowalczyk N."/>
            <person name="Labadie K."/>
            <person name="Leblanc C."/>
            <person name="Lopez P.J."/>
            <person name="McLachlan D.H."/>
            <person name="Meslet-Cladiere L."/>
            <person name="Moustafa A."/>
            <person name="Nehr Z."/>
            <person name="Nyvall Collen P."/>
            <person name="Panaud O."/>
            <person name="Partensky F."/>
            <person name="Poulain J."/>
            <person name="Rensing S.A."/>
            <person name="Rousvoal S."/>
            <person name="Samson G."/>
            <person name="Symeonidi A."/>
            <person name="Weissenbach J."/>
            <person name="Zambounis A."/>
            <person name="Wincker P."/>
            <person name="Boyen C."/>
        </authorList>
    </citation>
    <scope>NUCLEOTIDE SEQUENCE [LARGE SCALE GENOMIC DNA]</scope>
    <source>
        <strain evidence="8">cv. Stackhouse</strain>
    </source>
</reference>
<evidence type="ECO:0000256" key="1">
    <source>
        <dbReference type="ARBA" id="ARBA00004308"/>
    </source>
</evidence>
<evidence type="ECO:0000256" key="4">
    <source>
        <dbReference type="ARBA" id="ARBA00023136"/>
    </source>
</evidence>
<accession>R7QE13</accession>
<keyword evidence="8" id="KW-1185">Reference proteome</keyword>
<dbReference type="GeneID" id="17323230"/>
<dbReference type="GO" id="GO:0016192">
    <property type="term" value="P:vesicle-mediated transport"/>
    <property type="evidence" value="ECO:0007669"/>
    <property type="project" value="InterPro"/>
</dbReference>
<proteinExistence type="inferred from homology"/>
<feature type="domain" description="MHD" evidence="6">
    <location>
        <begin position="177"/>
        <end position="456"/>
    </location>
</feature>
<organism evidence="7 8">
    <name type="scientific">Chondrus crispus</name>
    <name type="common">Carrageen Irish moss</name>
    <name type="synonym">Polymorpha crispa</name>
    <dbReference type="NCBI Taxonomy" id="2769"/>
    <lineage>
        <taxon>Eukaryota</taxon>
        <taxon>Rhodophyta</taxon>
        <taxon>Florideophyceae</taxon>
        <taxon>Rhodymeniophycidae</taxon>
        <taxon>Gigartinales</taxon>
        <taxon>Gigartinaceae</taxon>
        <taxon>Chondrus</taxon>
    </lineage>
</organism>
<dbReference type="PhylomeDB" id="R7QE13"/>
<dbReference type="PRINTS" id="PR00314">
    <property type="entry name" value="CLATHRINADPT"/>
</dbReference>
<dbReference type="GO" id="GO:0006886">
    <property type="term" value="P:intracellular protein transport"/>
    <property type="evidence" value="ECO:0007669"/>
    <property type="project" value="UniProtKB-UniRule"/>
</dbReference>
<dbReference type="GO" id="GO:0030131">
    <property type="term" value="C:clathrin adaptor complex"/>
    <property type="evidence" value="ECO:0007669"/>
    <property type="project" value="UniProtKB-UniRule"/>
</dbReference>
<dbReference type="InterPro" id="IPR011012">
    <property type="entry name" value="Longin-like_dom_sf"/>
</dbReference>
<comment type="subcellular location">
    <subcellularLocation>
        <location evidence="1">Endomembrane system</location>
    </subcellularLocation>
</comment>
<dbReference type="CDD" id="cd14837">
    <property type="entry name" value="AP3_Mu_N"/>
    <property type="match status" value="1"/>
</dbReference>
<dbReference type="KEGG" id="ccp:CHC_T00009476001"/>
<dbReference type="InterPro" id="IPR028565">
    <property type="entry name" value="MHD"/>
</dbReference>
<sequence length="457" mass="49899">MIHSIFILNSTGEVIIEKHYRGNTSRTESGAFWNQTAKSARGIPIDAPPFLPTPKGALIHLHRNGLFFLASVLTDTQPLFVTQFLESLADVFVDYFGELNEHAIKDNFITVYELLEEMLDNGFPLTVEPNTLKELITPPSMINRVFESLGADSAKTATMSYASPRTPWRRADVKYAQNEIFVDVIETIHATYSATRRNLSQLLIAGVVKVNSRLSGNPDLAMRIRANAPFDDVALHRCVRLNRYQESGQLAFVPPDGPFKLMTYKIRETNSLNLPIDVQSQIKFDHNACSGSVSISLVPRFASAVAPSLSGASSVPSGSMILSQVMNAAGGKAMGLSEPDSVMDHVSVRIPFGTFVTGCSLSANYGTVQFESTTGTCTWNVGAVPRGKTPSLVGQITLQDGSAAVAANPQILVSFRIPGYSTSGVFVESLDMLPPERYKYYKGLRCITKAGLYEVRT</sequence>
<evidence type="ECO:0000313" key="7">
    <source>
        <dbReference type="EMBL" id="CDF35696.1"/>
    </source>
</evidence>
<evidence type="ECO:0000256" key="2">
    <source>
        <dbReference type="ARBA" id="ARBA00022448"/>
    </source>
</evidence>
<evidence type="ECO:0000256" key="3">
    <source>
        <dbReference type="ARBA" id="ARBA00022927"/>
    </source>
</evidence>
<keyword evidence="3 5" id="KW-0653">Protein transport</keyword>
<dbReference type="SUPFAM" id="SSF64356">
    <property type="entry name" value="SNARE-like"/>
    <property type="match status" value="1"/>
</dbReference>
<dbReference type="Gene3D" id="3.30.450.60">
    <property type="match status" value="1"/>
</dbReference>
<dbReference type="InterPro" id="IPR022775">
    <property type="entry name" value="AP_mu_sigma_su"/>
</dbReference>
<evidence type="ECO:0000313" key="8">
    <source>
        <dbReference type="Proteomes" id="UP000012073"/>
    </source>
</evidence>
<dbReference type="Pfam" id="PF01217">
    <property type="entry name" value="Clat_adaptor_s"/>
    <property type="match status" value="1"/>
</dbReference>
<dbReference type="Pfam" id="PF00928">
    <property type="entry name" value="Adap_comp_sub"/>
    <property type="match status" value="1"/>
</dbReference>
<dbReference type="GO" id="GO:0012505">
    <property type="term" value="C:endomembrane system"/>
    <property type="evidence" value="ECO:0007669"/>
    <property type="project" value="UniProtKB-SubCell"/>
</dbReference>
<dbReference type="PANTHER" id="PTHR10529">
    <property type="entry name" value="AP COMPLEX SUBUNIT MU"/>
    <property type="match status" value="1"/>
</dbReference>
<dbReference type="EMBL" id="HG001741">
    <property type="protein sequence ID" value="CDF35696.1"/>
    <property type="molecule type" value="Genomic_DNA"/>
</dbReference>
<evidence type="ECO:0000259" key="6">
    <source>
        <dbReference type="PROSITE" id="PS51072"/>
    </source>
</evidence>
<dbReference type="InterPro" id="IPR036168">
    <property type="entry name" value="AP2_Mu_C_sf"/>
</dbReference>
<comment type="similarity">
    <text evidence="5">Belongs to the adaptor complexes medium subunit family.</text>
</comment>
<dbReference type="STRING" id="2769.R7QE13"/>
<evidence type="ECO:0000256" key="5">
    <source>
        <dbReference type="PIRNR" id="PIRNR005992"/>
    </source>
</evidence>
<protein>
    <submittedName>
        <fullName evidence="7">AP-3 complex subunit mu</fullName>
    </submittedName>
</protein>
<dbReference type="Gene3D" id="2.60.40.1170">
    <property type="entry name" value="Mu homology domain, subdomain B"/>
    <property type="match status" value="2"/>
</dbReference>
<dbReference type="Proteomes" id="UP000012073">
    <property type="component" value="Unassembled WGS sequence"/>
</dbReference>
<dbReference type="PROSITE" id="PS51072">
    <property type="entry name" value="MHD"/>
    <property type="match status" value="1"/>
</dbReference>
<dbReference type="AlphaFoldDB" id="R7QE13"/>
<dbReference type="RefSeq" id="XP_005715515.1">
    <property type="nucleotide sequence ID" value="XM_005715458.1"/>
</dbReference>
<dbReference type="FunFam" id="3.30.450.60:FF:000002">
    <property type="entry name" value="AP-2 complex subunit mu, putative"/>
    <property type="match status" value="1"/>
</dbReference>
<dbReference type="InterPro" id="IPR001392">
    <property type="entry name" value="Clathrin_mu"/>
</dbReference>